<feature type="region of interest" description="Disordered" evidence="1">
    <location>
        <begin position="431"/>
        <end position="555"/>
    </location>
</feature>
<evidence type="ECO:0000313" key="3">
    <source>
        <dbReference type="Proteomes" id="UP000294933"/>
    </source>
</evidence>
<accession>A0A4Y7Q9P4</accession>
<keyword evidence="3" id="KW-1185">Reference proteome</keyword>
<reference evidence="2 3" key="1">
    <citation type="submission" date="2018-06" db="EMBL/GenBank/DDBJ databases">
        <title>A transcriptomic atlas of mushroom development highlights an independent origin of complex multicellularity.</title>
        <authorList>
            <consortium name="DOE Joint Genome Institute"/>
            <person name="Krizsan K."/>
            <person name="Almasi E."/>
            <person name="Merenyi Z."/>
            <person name="Sahu N."/>
            <person name="Viragh M."/>
            <person name="Koszo T."/>
            <person name="Mondo S."/>
            <person name="Kiss B."/>
            <person name="Balint B."/>
            <person name="Kues U."/>
            <person name="Barry K."/>
            <person name="Hegedus J.C."/>
            <person name="Henrissat B."/>
            <person name="Johnson J."/>
            <person name="Lipzen A."/>
            <person name="Ohm R."/>
            <person name="Nagy I."/>
            <person name="Pangilinan J."/>
            <person name="Yan J."/>
            <person name="Xiong Y."/>
            <person name="Grigoriev I.V."/>
            <person name="Hibbett D.S."/>
            <person name="Nagy L.G."/>
        </authorList>
    </citation>
    <scope>NUCLEOTIDE SEQUENCE [LARGE SCALE GENOMIC DNA]</scope>
    <source>
        <strain evidence="2 3">SZMC22713</strain>
    </source>
</reference>
<name>A0A4Y7Q9P4_9AGAM</name>
<organism evidence="2 3">
    <name type="scientific">Rickenella mellea</name>
    <dbReference type="NCBI Taxonomy" id="50990"/>
    <lineage>
        <taxon>Eukaryota</taxon>
        <taxon>Fungi</taxon>
        <taxon>Dikarya</taxon>
        <taxon>Basidiomycota</taxon>
        <taxon>Agaricomycotina</taxon>
        <taxon>Agaricomycetes</taxon>
        <taxon>Hymenochaetales</taxon>
        <taxon>Rickenellaceae</taxon>
        <taxon>Rickenella</taxon>
    </lineage>
</organism>
<protein>
    <submittedName>
        <fullName evidence="2">Uncharacterized protein</fullName>
    </submittedName>
</protein>
<proteinExistence type="predicted"/>
<feature type="compositionally biased region" description="Gly residues" evidence="1">
    <location>
        <begin position="546"/>
        <end position="555"/>
    </location>
</feature>
<evidence type="ECO:0000256" key="1">
    <source>
        <dbReference type="SAM" id="MobiDB-lite"/>
    </source>
</evidence>
<feature type="compositionally biased region" description="Low complexity" evidence="1">
    <location>
        <begin position="496"/>
        <end position="507"/>
    </location>
</feature>
<feature type="compositionally biased region" description="Gly residues" evidence="1">
    <location>
        <begin position="508"/>
        <end position="519"/>
    </location>
</feature>
<dbReference type="Proteomes" id="UP000294933">
    <property type="component" value="Unassembled WGS sequence"/>
</dbReference>
<dbReference type="VEuPathDB" id="FungiDB:BD410DRAFT_897203"/>
<sequence length="555" mass="60395">MSSNILVLNDSSWSWSFENLADWMHQQCQWHAGAGNEEVRKVYMEIIKPCLEFKKVCVKIEAIDTSRRTFGKLLPKAPNLKHVTVSWNRSRTVPITDIFSALGWLICTIDPLPTINQNTTGVEGWLDVYFRRLVLFARLCNIIGKEASKTDNRGRYDLSDWQGPTMAHLLLAVDHFQPLLVTNLPQGDSEGTQTLTQRQPEHTYALGTSAIHTDPRIHDQILNIRRQSFLDEGSLIPAMMDVQLGTYPAFNCCENPTVHTAYTENYPLYAFGAAINIKSKILGGSEFPPLVEVKANAMVAQDPCYTCQNLYKCANVIFSDIATGWVYGPAPPEGSKLSPCWTLFHRCQKYDCPNECGGKGTYYCPDKCVASWCSKKHYQEDTFHPKMCYARKRRDAIETLTNPRYRQTGAFLPQSGLEHPEAVNAHFPTYYGTKDHQTRGPSGPGTSAHGGAGWSGSGNRQPPPWHASNSSGGAGPSGSRPQVPWQASARGGGSSSSGAGPSGSRWPGQGGAGPSGSGGAHPQPWYASGRGGGGPSSSGSTNPSGAGRGTSGPRR</sequence>
<dbReference type="AlphaFoldDB" id="A0A4Y7Q9P4"/>
<evidence type="ECO:0000313" key="2">
    <source>
        <dbReference type="EMBL" id="TDL24086.1"/>
    </source>
</evidence>
<dbReference type="EMBL" id="ML170168">
    <property type="protein sequence ID" value="TDL24086.1"/>
    <property type="molecule type" value="Genomic_DNA"/>
</dbReference>
<dbReference type="OrthoDB" id="2935770at2759"/>
<gene>
    <name evidence="2" type="ORF">BD410DRAFT_897203</name>
</gene>